<dbReference type="Proteomes" id="UP000078454">
    <property type="component" value="Unassembled WGS sequence"/>
</dbReference>
<dbReference type="RefSeq" id="WP_068662400.1">
    <property type="nucleotide sequence ID" value="NZ_LYPB01000048.1"/>
</dbReference>
<reference evidence="2 3" key="1">
    <citation type="submission" date="2016-05" db="EMBL/GenBank/DDBJ databases">
        <title>Paenibacillus sp. 1ZS3-15 nov., isolated from the rhizosphere soil.</title>
        <authorList>
            <person name="Zhang X.X."/>
            <person name="Zhang J."/>
        </authorList>
    </citation>
    <scope>NUCLEOTIDE SEQUENCE [LARGE SCALE GENOMIC DNA]</scope>
    <source>
        <strain evidence="2 3">1ZS3-15</strain>
    </source>
</reference>
<keyword evidence="1" id="KW-0472">Membrane</keyword>
<evidence type="ECO:0000313" key="2">
    <source>
        <dbReference type="EMBL" id="OAS21539.1"/>
    </source>
</evidence>
<name>A0A198AJ77_9BACL</name>
<proteinExistence type="predicted"/>
<dbReference type="AlphaFoldDB" id="A0A198AJ77"/>
<accession>A0A198AJ77</accession>
<organism evidence="2 3">
    <name type="scientific">Paenibacillus oryzisoli</name>
    <dbReference type="NCBI Taxonomy" id="1850517"/>
    <lineage>
        <taxon>Bacteria</taxon>
        <taxon>Bacillati</taxon>
        <taxon>Bacillota</taxon>
        <taxon>Bacilli</taxon>
        <taxon>Bacillales</taxon>
        <taxon>Paenibacillaceae</taxon>
        <taxon>Paenibacillus</taxon>
    </lineage>
</organism>
<keyword evidence="1" id="KW-1133">Transmembrane helix</keyword>
<sequence>MVNSFFMIGSLIYGIFFLFHLLKKSSSDAILMLVLCCFIGGYFAPYYGEKWPTVESLYNILYTPISAYINQELLKK</sequence>
<keyword evidence="3" id="KW-1185">Reference proteome</keyword>
<protein>
    <submittedName>
        <fullName evidence="2">Uncharacterized protein</fullName>
    </submittedName>
</protein>
<keyword evidence="1" id="KW-0812">Transmembrane</keyword>
<feature type="transmembrane region" description="Helical" evidence="1">
    <location>
        <begin position="29"/>
        <end position="48"/>
    </location>
</feature>
<comment type="caution">
    <text evidence="2">The sequence shown here is derived from an EMBL/GenBank/DDBJ whole genome shotgun (WGS) entry which is preliminary data.</text>
</comment>
<evidence type="ECO:0000313" key="3">
    <source>
        <dbReference type="Proteomes" id="UP000078454"/>
    </source>
</evidence>
<gene>
    <name evidence="2" type="ORF">A8708_16525</name>
</gene>
<dbReference type="STRING" id="1850517.A8708_16525"/>
<feature type="transmembrane region" description="Helical" evidence="1">
    <location>
        <begin position="6"/>
        <end position="22"/>
    </location>
</feature>
<dbReference type="OrthoDB" id="2657228at2"/>
<dbReference type="EMBL" id="LYPB01000048">
    <property type="protein sequence ID" value="OAS21539.1"/>
    <property type="molecule type" value="Genomic_DNA"/>
</dbReference>
<evidence type="ECO:0000256" key="1">
    <source>
        <dbReference type="SAM" id="Phobius"/>
    </source>
</evidence>